<name>A0A9D4LJU1_DREPO</name>
<reference evidence="1" key="1">
    <citation type="journal article" date="2019" name="bioRxiv">
        <title>The Genome of the Zebra Mussel, Dreissena polymorpha: A Resource for Invasive Species Research.</title>
        <authorList>
            <person name="McCartney M.A."/>
            <person name="Auch B."/>
            <person name="Kono T."/>
            <person name="Mallez S."/>
            <person name="Zhang Y."/>
            <person name="Obille A."/>
            <person name="Becker A."/>
            <person name="Abrahante J.E."/>
            <person name="Garbe J."/>
            <person name="Badalamenti J.P."/>
            <person name="Herman A."/>
            <person name="Mangelson H."/>
            <person name="Liachko I."/>
            <person name="Sullivan S."/>
            <person name="Sone E.D."/>
            <person name="Koren S."/>
            <person name="Silverstein K.A.T."/>
            <person name="Beckman K.B."/>
            <person name="Gohl D.M."/>
        </authorList>
    </citation>
    <scope>NUCLEOTIDE SEQUENCE</scope>
    <source>
        <strain evidence="1">Duluth1</strain>
        <tissue evidence="1">Whole animal</tissue>
    </source>
</reference>
<comment type="caution">
    <text evidence="1">The sequence shown here is derived from an EMBL/GenBank/DDBJ whole genome shotgun (WGS) entry which is preliminary data.</text>
</comment>
<gene>
    <name evidence="1" type="ORF">DPMN_101639</name>
</gene>
<proteinExistence type="predicted"/>
<accession>A0A9D4LJU1</accession>
<evidence type="ECO:0000313" key="1">
    <source>
        <dbReference type="EMBL" id="KAH3858993.1"/>
    </source>
</evidence>
<evidence type="ECO:0000313" key="2">
    <source>
        <dbReference type="Proteomes" id="UP000828390"/>
    </source>
</evidence>
<organism evidence="1 2">
    <name type="scientific">Dreissena polymorpha</name>
    <name type="common">Zebra mussel</name>
    <name type="synonym">Mytilus polymorpha</name>
    <dbReference type="NCBI Taxonomy" id="45954"/>
    <lineage>
        <taxon>Eukaryota</taxon>
        <taxon>Metazoa</taxon>
        <taxon>Spiralia</taxon>
        <taxon>Lophotrochozoa</taxon>
        <taxon>Mollusca</taxon>
        <taxon>Bivalvia</taxon>
        <taxon>Autobranchia</taxon>
        <taxon>Heteroconchia</taxon>
        <taxon>Euheterodonta</taxon>
        <taxon>Imparidentia</taxon>
        <taxon>Neoheterodontei</taxon>
        <taxon>Myida</taxon>
        <taxon>Dreissenoidea</taxon>
        <taxon>Dreissenidae</taxon>
        <taxon>Dreissena</taxon>
    </lineage>
</organism>
<protein>
    <submittedName>
        <fullName evidence="1">Uncharacterized protein</fullName>
    </submittedName>
</protein>
<dbReference type="Proteomes" id="UP000828390">
    <property type="component" value="Unassembled WGS sequence"/>
</dbReference>
<reference evidence="1" key="2">
    <citation type="submission" date="2020-11" db="EMBL/GenBank/DDBJ databases">
        <authorList>
            <person name="McCartney M.A."/>
            <person name="Auch B."/>
            <person name="Kono T."/>
            <person name="Mallez S."/>
            <person name="Becker A."/>
            <person name="Gohl D.M."/>
            <person name="Silverstein K.A.T."/>
            <person name="Koren S."/>
            <person name="Bechman K.B."/>
            <person name="Herman A."/>
            <person name="Abrahante J.E."/>
            <person name="Garbe J."/>
        </authorList>
    </citation>
    <scope>NUCLEOTIDE SEQUENCE</scope>
    <source>
        <strain evidence="1">Duluth1</strain>
        <tissue evidence="1">Whole animal</tissue>
    </source>
</reference>
<keyword evidence="2" id="KW-1185">Reference proteome</keyword>
<sequence>MLRYGLLSDTFLQRLTLAKSEDICFHHRVFILQAANRRVVVADEMPKSIIQLSQTLLVRPLKLIVAEGTFHNSGWNLGGVRLKRI</sequence>
<dbReference type="EMBL" id="JAIWYP010000003">
    <property type="protein sequence ID" value="KAH3858993.1"/>
    <property type="molecule type" value="Genomic_DNA"/>
</dbReference>
<dbReference type="AlphaFoldDB" id="A0A9D4LJU1"/>